<feature type="domain" description="Cytochrome c" evidence="12">
    <location>
        <begin position="329"/>
        <end position="417"/>
    </location>
</feature>
<evidence type="ECO:0000256" key="3">
    <source>
        <dbReference type="ARBA" id="ARBA00022617"/>
    </source>
</evidence>
<dbReference type="Pfam" id="PF00034">
    <property type="entry name" value="Cytochrom_C"/>
    <property type="match status" value="2"/>
</dbReference>
<keyword evidence="6" id="KW-0677">Repeat</keyword>
<dbReference type="InterPro" id="IPR036909">
    <property type="entry name" value="Cyt_c-like_dom_sf"/>
</dbReference>
<dbReference type="EMBL" id="CP115174">
    <property type="protein sequence ID" value="WBO23994.1"/>
    <property type="molecule type" value="Genomic_DNA"/>
</dbReference>
<evidence type="ECO:0000256" key="10">
    <source>
        <dbReference type="SAM" id="Phobius"/>
    </source>
</evidence>
<evidence type="ECO:0000256" key="6">
    <source>
        <dbReference type="ARBA" id="ARBA00022737"/>
    </source>
</evidence>
<evidence type="ECO:0000256" key="5">
    <source>
        <dbReference type="ARBA" id="ARBA00022729"/>
    </source>
</evidence>
<evidence type="ECO:0000256" key="7">
    <source>
        <dbReference type="ARBA" id="ARBA00023004"/>
    </source>
</evidence>
<feature type="signal peptide" evidence="11">
    <location>
        <begin position="1"/>
        <end position="23"/>
    </location>
</feature>
<keyword evidence="5 11" id="KW-0732">Signal</keyword>
<evidence type="ECO:0000256" key="4">
    <source>
        <dbReference type="ARBA" id="ARBA00022723"/>
    </source>
</evidence>
<proteinExistence type="predicted"/>
<dbReference type="InterPro" id="IPR051459">
    <property type="entry name" value="Cytochrome_c-type_DH"/>
</dbReference>
<dbReference type="RefSeq" id="WP_270078623.1">
    <property type="nucleotide sequence ID" value="NZ_CP115174.1"/>
</dbReference>
<feature type="transmembrane region" description="Helical" evidence="10">
    <location>
        <begin position="444"/>
        <end position="464"/>
    </location>
</feature>
<evidence type="ECO:0000256" key="11">
    <source>
        <dbReference type="SAM" id="SignalP"/>
    </source>
</evidence>
<keyword evidence="10" id="KW-0812">Transmembrane</keyword>
<keyword evidence="2" id="KW-1003">Cell membrane</keyword>
<dbReference type="SUPFAM" id="SSF46626">
    <property type="entry name" value="Cytochrome c"/>
    <property type="match status" value="3"/>
</dbReference>
<dbReference type="InterPro" id="IPR014353">
    <property type="entry name" value="Membr-bd_ADH_cyt_c"/>
</dbReference>
<dbReference type="PANTHER" id="PTHR35008">
    <property type="entry name" value="BLL4482 PROTEIN-RELATED"/>
    <property type="match status" value="1"/>
</dbReference>
<keyword evidence="3 9" id="KW-0349">Heme</keyword>
<evidence type="ECO:0000259" key="12">
    <source>
        <dbReference type="PROSITE" id="PS51007"/>
    </source>
</evidence>
<gene>
    <name evidence="13" type="ORF">PBT88_07755</name>
</gene>
<keyword evidence="14" id="KW-1185">Reference proteome</keyword>
<feature type="domain" description="Cytochrome c" evidence="12">
    <location>
        <begin position="33"/>
        <end position="138"/>
    </location>
</feature>
<evidence type="ECO:0000313" key="13">
    <source>
        <dbReference type="EMBL" id="WBO23994.1"/>
    </source>
</evidence>
<comment type="subcellular location">
    <subcellularLocation>
        <location evidence="1">Cell membrane</location>
    </subcellularLocation>
</comment>
<feature type="domain" description="Cytochrome c" evidence="12">
    <location>
        <begin position="181"/>
        <end position="290"/>
    </location>
</feature>
<evidence type="ECO:0000256" key="9">
    <source>
        <dbReference type="PROSITE-ProRule" id="PRU00433"/>
    </source>
</evidence>
<accession>A0ABY7NR21</accession>
<evidence type="ECO:0000256" key="8">
    <source>
        <dbReference type="ARBA" id="ARBA00023136"/>
    </source>
</evidence>
<dbReference type="Gene3D" id="1.10.760.10">
    <property type="entry name" value="Cytochrome c-like domain"/>
    <property type="match status" value="3"/>
</dbReference>
<keyword evidence="4 9" id="KW-0479">Metal-binding</keyword>
<organism evidence="13 14">
    <name type="scientific">Sphingomonas abietis</name>
    <dbReference type="NCBI Taxonomy" id="3012344"/>
    <lineage>
        <taxon>Bacteria</taxon>
        <taxon>Pseudomonadati</taxon>
        <taxon>Pseudomonadota</taxon>
        <taxon>Alphaproteobacteria</taxon>
        <taxon>Sphingomonadales</taxon>
        <taxon>Sphingomonadaceae</taxon>
        <taxon>Sphingomonas</taxon>
    </lineage>
</organism>
<evidence type="ECO:0000256" key="2">
    <source>
        <dbReference type="ARBA" id="ARBA00022475"/>
    </source>
</evidence>
<dbReference type="PROSITE" id="PS51007">
    <property type="entry name" value="CYTC"/>
    <property type="match status" value="3"/>
</dbReference>
<sequence>MRILLAAAAAVSATLFSTPPLLAQTAAPSGDAGLVARGAYLAKAADCAACHRAELADGKPYVGGYAIASPMGNIIAPNITPSKTAGIGQWSFADFDRAMRKGERPDGGKLYPAMPYTDYQGISDADMHALYAYFMQGVQPVDTVTPKTHLPFPFNLRVIMAPWNWLFRSNKPFTAASGLDPQAQRGQYLVETLGHCGSCHTPRNLLMAEESAKALSGADVAGWHAPNITSDPISGVGGWSQPEIVDYLRNGHVTGKGVAAGGMGEAVENSLRYLTQPDLAAIAAYLKASKPVRDPAETKPAFAWTQVRPVPLSAYETGDSHDQAALAKSDTTDGALLYANGCASCHGLDGKGTKDGFYPPLLGSSTTGAANPANLVMTILNGVDREGADSHSFMPRFATQMNDDQVAAVANHVLATFGRPDRKVTAAMVADARHGGGKPLLLTLMPWLFGLGALVLVAIAYLGLRRPRRRQVA</sequence>
<evidence type="ECO:0000256" key="1">
    <source>
        <dbReference type="ARBA" id="ARBA00004236"/>
    </source>
</evidence>
<dbReference type="Proteomes" id="UP001210865">
    <property type="component" value="Chromosome"/>
</dbReference>
<dbReference type="PIRSF" id="PIRSF000018">
    <property type="entry name" value="Mb_ADH_cyt_c"/>
    <property type="match status" value="1"/>
</dbReference>
<name>A0ABY7NR21_9SPHN</name>
<feature type="chain" id="PRO_5047391225" evidence="11">
    <location>
        <begin position="24"/>
        <end position="473"/>
    </location>
</feature>
<keyword evidence="10" id="KW-1133">Transmembrane helix</keyword>
<keyword evidence="7 9" id="KW-0408">Iron</keyword>
<dbReference type="InterPro" id="IPR009056">
    <property type="entry name" value="Cyt_c-like_dom"/>
</dbReference>
<protein>
    <submittedName>
        <fullName evidence="13">Cytochrome c</fullName>
    </submittedName>
</protein>
<dbReference type="PANTHER" id="PTHR35008:SF8">
    <property type="entry name" value="ALCOHOL DEHYDROGENASE CYTOCHROME C SUBUNIT"/>
    <property type="match status" value="1"/>
</dbReference>
<reference evidence="13 14" key="1">
    <citation type="submission" date="2022-12" db="EMBL/GenBank/DDBJ databases">
        <title>Sphingomonas abieness sp. nov., an endophytic bacterium isolated from Abies koreana.</title>
        <authorList>
            <person name="Jiang L."/>
            <person name="Lee J."/>
        </authorList>
    </citation>
    <scope>NUCLEOTIDE SEQUENCE [LARGE SCALE GENOMIC DNA]</scope>
    <source>
        <strain evidence="14">PAMB 00755</strain>
    </source>
</reference>
<keyword evidence="8 10" id="KW-0472">Membrane</keyword>
<evidence type="ECO:0000313" key="14">
    <source>
        <dbReference type="Proteomes" id="UP001210865"/>
    </source>
</evidence>